<proteinExistence type="predicted"/>
<evidence type="ECO:0000256" key="1">
    <source>
        <dbReference type="SAM" id="Coils"/>
    </source>
</evidence>
<name>A0A7S1KU75_9EUKA</name>
<feature type="coiled-coil region" evidence="1">
    <location>
        <begin position="30"/>
        <end position="64"/>
    </location>
</feature>
<accession>A0A7S1KU75</accession>
<evidence type="ECO:0000313" key="2">
    <source>
        <dbReference type="EMBL" id="CAD9085562.1"/>
    </source>
</evidence>
<sequence length="220" mass="25498">MTSDVPQHTSSLWNEFFLIQSTHVRKQTQLNLAKQECKQFMQRIEEMKQKKRAIQDKITEKVRELKILKGGNPAESDDTPEEAQDCAQLKNQLERLKRYHESVCRIMEDKEKMMRNVQEKVSSSWEQVKEKMLETRSRMDSGGSSISAMDVDQDDGGVSPNVQEKHQKNMAYLEQEGVADVQSLDEASINKYCNEMMQLLESMKTCISKKICESCMYGDR</sequence>
<dbReference type="AlphaFoldDB" id="A0A7S1KU75"/>
<gene>
    <name evidence="2" type="ORF">PCOS0759_LOCUS8816</name>
</gene>
<protein>
    <submittedName>
        <fullName evidence="2">Uncharacterized protein</fullName>
    </submittedName>
</protein>
<keyword evidence="1" id="KW-0175">Coiled coil</keyword>
<organism evidence="2">
    <name type="scientific">Percolomonas cosmopolitus</name>
    <dbReference type="NCBI Taxonomy" id="63605"/>
    <lineage>
        <taxon>Eukaryota</taxon>
        <taxon>Discoba</taxon>
        <taxon>Heterolobosea</taxon>
        <taxon>Tetramitia</taxon>
        <taxon>Eutetramitia</taxon>
        <taxon>Percolomonadidae</taxon>
        <taxon>Percolomonas</taxon>
    </lineage>
</organism>
<dbReference type="EMBL" id="HBGD01010723">
    <property type="protein sequence ID" value="CAD9085562.1"/>
    <property type="molecule type" value="Transcribed_RNA"/>
</dbReference>
<reference evidence="2" key="1">
    <citation type="submission" date="2021-01" db="EMBL/GenBank/DDBJ databases">
        <authorList>
            <person name="Corre E."/>
            <person name="Pelletier E."/>
            <person name="Niang G."/>
            <person name="Scheremetjew M."/>
            <person name="Finn R."/>
            <person name="Kale V."/>
            <person name="Holt S."/>
            <person name="Cochrane G."/>
            <person name="Meng A."/>
            <person name="Brown T."/>
            <person name="Cohen L."/>
        </authorList>
    </citation>
    <scope>NUCLEOTIDE SEQUENCE</scope>
    <source>
        <strain evidence="2">WS</strain>
    </source>
</reference>